<evidence type="ECO:0000256" key="1">
    <source>
        <dbReference type="SAM" id="MobiDB-lite"/>
    </source>
</evidence>
<keyword evidence="2" id="KW-1133">Transmembrane helix</keyword>
<evidence type="ECO:0000313" key="3">
    <source>
        <dbReference type="EMBL" id="ONU86988.1"/>
    </source>
</evidence>
<proteinExistence type="predicted"/>
<dbReference type="Proteomes" id="UP000188543">
    <property type="component" value="Unassembled WGS sequence"/>
</dbReference>
<organism evidence="3 4">
    <name type="scientific">Burkholderia cenocepacia</name>
    <dbReference type="NCBI Taxonomy" id="95486"/>
    <lineage>
        <taxon>Bacteria</taxon>
        <taxon>Pseudomonadati</taxon>
        <taxon>Pseudomonadota</taxon>
        <taxon>Betaproteobacteria</taxon>
        <taxon>Burkholderiales</taxon>
        <taxon>Burkholderiaceae</taxon>
        <taxon>Burkholderia</taxon>
        <taxon>Burkholderia cepacia complex</taxon>
    </lineage>
</organism>
<dbReference type="EMBL" id="MUTJ01000042">
    <property type="protein sequence ID" value="ONU86988.1"/>
    <property type="molecule type" value="Genomic_DNA"/>
</dbReference>
<reference evidence="3 4" key="1">
    <citation type="submission" date="2016-08" db="EMBL/GenBank/DDBJ databases">
        <authorList>
            <person name="Seilhamer J.J."/>
        </authorList>
    </citation>
    <scope>NUCLEOTIDE SEQUENCE [LARGE SCALE GENOMIC DNA]</scope>
    <source>
        <strain evidence="3 4">VC14762</strain>
    </source>
</reference>
<keyword evidence="2" id="KW-0812">Transmembrane</keyword>
<sequence length="346" mass="36921">MSRFATTFPRRAGTVARIARCTPFMTPSPLVPIEGALARPRVNPLDHVPPFGREWRFLGAPGARPGKHGLATLTTSCVDVGSPHRACRWQPLPVAALPASGGRAVAPAAAPARRLRHPARRPRDRRAMYAVCWSIGALGIIGWLIGTYDPPAGFGPVHAIQATGRTSDHVTTSTGSIRVASAQPDTSTRVMPQHKMATPVAHTVESPPARHRVALRPATLHPQATADVRHVTPASPRRATGLRTTKAPTRTPVVPRLAAHPTIPHPPIPRDAAGIGTRDRLAPPPRIANTRDARGSLDDPATLIAMANALRATQPARPAHPSAAGFDWTSQLSHRRVTDTPDAFTH</sequence>
<gene>
    <name evidence="3" type="ORF">A8E72_12415</name>
</gene>
<feature type="transmembrane region" description="Helical" evidence="2">
    <location>
        <begin position="127"/>
        <end position="146"/>
    </location>
</feature>
<comment type="caution">
    <text evidence="3">The sequence shown here is derived from an EMBL/GenBank/DDBJ whole genome shotgun (WGS) entry which is preliminary data.</text>
</comment>
<evidence type="ECO:0000256" key="2">
    <source>
        <dbReference type="SAM" id="Phobius"/>
    </source>
</evidence>
<evidence type="ECO:0000313" key="4">
    <source>
        <dbReference type="Proteomes" id="UP000188543"/>
    </source>
</evidence>
<protein>
    <submittedName>
        <fullName evidence="3">Uncharacterized protein</fullName>
    </submittedName>
</protein>
<keyword evidence="2" id="KW-0472">Membrane</keyword>
<dbReference type="AlphaFoldDB" id="A0A1V2W543"/>
<feature type="region of interest" description="Disordered" evidence="1">
    <location>
        <begin position="257"/>
        <end position="296"/>
    </location>
</feature>
<dbReference type="OrthoDB" id="9033963at2"/>
<name>A0A1V2W543_9BURK</name>
<accession>A0A1V2W543</accession>